<keyword evidence="3" id="KW-1185">Reference proteome</keyword>
<dbReference type="GO" id="GO:0005737">
    <property type="term" value="C:cytoplasm"/>
    <property type="evidence" value="ECO:0007669"/>
    <property type="project" value="TreeGrafter"/>
</dbReference>
<dbReference type="AlphaFoldDB" id="A0A3M7QGT6"/>
<dbReference type="EMBL" id="REGN01006138">
    <property type="protein sequence ID" value="RNA10656.1"/>
    <property type="molecule type" value="Genomic_DNA"/>
</dbReference>
<dbReference type="PANTHER" id="PTHR21255:SF7">
    <property type="entry name" value="DYNEIN LIGHT CHAIN TCTEX-TYPE PROTEIN 2B"/>
    <property type="match status" value="1"/>
</dbReference>
<dbReference type="STRING" id="10195.A0A3M7QGT6"/>
<dbReference type="InterPro" id="IPR005334">
    <property type="entry name" value="Tctex-1-like"/>
</dbReference>
<dbReference type="PANTHER" id="PTHR21255">
    <property type="entry name" value="T-COMPLEX-ASSOCIATED-TESTIS-EXPRESSED 1/ DYNEIN LIGHT CHAIN"/>
    <property type="match status" value="1"/>
</dbReference>
<dbReference type="GO" id="GO:0007018">
    <property type="term" value="P:microtubule-based movement"/>
    <property type="evidence" value="ECO:0007669"/>
    <property type="project" value="TreeGrafter"/>
</dbReference>
<evidence type="ECO:0000313" key="3">
    <source>
        <dbReference type="Proteomes" id="UP000276133"/>
    </source>
</evidence>
<dbReference type="Gene3D" id="3.30.1140.40">
    <property type="entry name" value="Tctex-1"/>
    <property type="match status" value="1"/>
</dbReference>
<dbReference type="OrthoDB" id="10248487at2759"/>
<name>A0A3M7QGT6_BRAPC</name>
<evidence type="ECO:0000313" key="2">
    <source>
        <dbReference type="EMBL" id="RNA10656.1"/>
    </source>
</evidence>
<dbReference type="Pfam" id="PF03645">
    <property type="entry name" value="Tctex-1"/>
    <property type="match status" value="1"/>
</dbReference>
<comment type="similarity">
    <text evidence="1">Belongs to the dynein light chain Tctex-type family.</text>
</comment>
<comment type="caution">
    <text evidence="2">The sequence shown here is derived from an EMBL/GenBank/DDBJ whole genome shotgun (WGS) entry which is preliminary data.</text>
</comment>
<dbReference type="InterPro" id="IPR038586">
    <property type="entry name" value="Tctex-1-like_sf"/>
</dbReference>
<evidence type="ECO:0000256" key="1">
    <source>
        <dbReference type="ARBA" id="ARBA00005361"/>
    </source>
</evidence>
<dbReference type="CDD" id="cd21451">
    <property type="entry name" value="DLC-like_TCTEX1D"/>
    <property type="match status" value="1"/>
</dbReference>
<protein>
    <submittedName>
        <fullName evidence="2">Tctex1 domain-containing 4 isoform X4</fullName>
    </submittedName>
</protein>
<proteinExistence type="inferred from homology"/>
<dbReference type="GO" id="GO:0045505">
    <property type="term" value="F:dynein intermediate chain binding"/>
    <property type="evidence" value="ECO:0007669"/>
    <property type="project" value="TreeGrafter"/>
</dbReference>
<reference evidence="2 3" key="1">
    <citation type="journal article" date="2018" name="Sci. Rep.">
        <title>Genomic signatures of local adaptation to the degree of environmental predictability in rotifers.</title>
        <authorList>
            <person name="Franch-Gras L."/>
            <person name="Hahn C."/>
            <person name="Garcia-Roger E.M."/>
            <person name="Carmona M.J."/>
            <person name="Serra M."/>
            <person name="Gomez A."/>
        </authorList>
    </citation>
    <scope>NUCLEOTIDE SEQUENCE [LARGE SCALE GENOMIC DNA]</scope>
    <source>
        <strain evidence="2">HYR1</strain>
    </source>
</reference>
<dbReference type="GO" id="GO:0005868">
    <property type="term" value="C:cytoplasmic dynein complex"/>
    <property type="evidence" value="ECO:0007669"/>
    <property type="project" value="TreeGrafter"/>
</dbReference>
<organism evidence="2 3">
    <name type="scientific">Brachionus plicatilis</name>
    <name type="common">Marine rotifer</name>
    <name type="synonym">Brachionus muelleri</name>
    <dbReference type="NCBI Taxonomy" id="10195"/>
    <lineage>
        <taxon>Eukaryota</taxon>
        <taxon>Metazoa</taxon>
        <taxon>Spiralia</taxon>
        <taxon>Gnathifera</taxon>
        <taxon>Rotifera</taxon>
        <taxon>Eurotatoria</taxon>
        <taxon>Monogononta</taxon>
        <taxon>Pseudotrocha</taxon>
        <taxon>Ploima</taxon>
        <taxon>Brachionidae</taxon>
        <taxon>Brachionus</taxon>
    </lineage>
</organism>
<gene>
    <name evidence="2" type="ORF">BpHYR1_025293</name>
</gene>
<dbReference type="Proteomes" id="UP000276133">
    <property type="component" value="Unassembled WGS sequence"/>
</dbReference>
<sequence length="170" mass="19457">METETKNEIEHSADVKKISKKKLQDYNSKFSGSRKSSLATAETNFFKSNIPRVENTFKLSPDDSKRFYAYKLKPIIQETIVSEVDKADAQSTNCQHLTMELADIIRSLTKDVYQPRYKVLVFVAVGDNKGQDLRLASRCLWNTEFDNCVSVSHTTKNLWASAIVYILYTD</sequence>
<accession>A0A3M7QGT6</accession>